<keyword evidence="3" id="KW-1185">Reference proteome</keyword>
<dbReference type="AlphaFoldDB" id="A0A3P7MJ31"/>
<reference evidence="2 3" key="1">
    <citation type="submission" date="2018-11" db="EMBL/GenBank/DDBJ databases">
        <authorList>
            <consortium name="Pathogen Informatics"/>
        </authorList>
    </citation>
    <scope>NUCLEOTIDE SEQUENCE [LARGE SCALE GENOMIC DNA]</scope>
</reference>
<name>A0A3P7MJ31_DIBLA</name>
<protein>
    <submittedName>
        <fullName evidence="2">Uncharacterized protein</fullName>
    </submittedName>
</protein>
<gene>
    <name evidence="2" type="ORF">DILT_LOCUS13046</name>
</gene>
<dbReference type="Proteomes" id="UP000281553">
    <property type="component" value="Unassembled WGS sequence"/>
</dbReference>
<sequence length="263" mass="29323">MDSLALPSDDVQSQELKRWLLRLKYSFILRQRRAGKLPRRRRPQQHSTLISNRCLHLNVLLGLAASAYFLSGKNPTLEQLLEESGLQSVEQIFTEQSRPDKTLKASDISRQEALSALSADARLQQFNSTCDPDSRLYQGQFLSSRTPVPPPPPPLPSATSLPPACASQSSLPPKTVIFDSVSLFVERIEDNKQSIWILSVKNSAASTQRRSAPLAAHGRKRTTCSQTDESSVPVTATTWGHLVRRFAAFEIRFGILLCDKLDE</sequence>
<proteinExistence type="predicted"/>
<feature type="compositionally biased region" description="Pro residues" evidence="1">
    <location>
        <begin position="147"/>
        <end position="156"/>
    </location>
</feature>
<organism evidence="2 3">
    <name type="scientific">Dibothriocephalus latus</name>
    <name type="common">Fish tapeworm</name>
    <name type="synonym">Diphyllobothrium latum</name>
    <dbReference type="NCBI Taxonomy" id="60516"/>
    <lineage>
        <taxon>Eukaryota</taxon>
        <taxon>Metazoa</taxon>
        <taxon>Spiralia</taxon>
        <taxon>Lophotrochozoa</taxon>
        <taxon>Platyhelminthes</taxon>
        <taxon>Cestoda</taxon>
        <taxon>Eucestoda</taxon>
        <taxon>Diphyllobothriidea</taxon>
        <taxon>Diphyllobothriidae</taxon>
        <taxon>Dibothriocephalus</taxon>
    </lineage>
</organism>
<dbReference type="EMBL" id="UYRU01068653">
    <property type="protein sequence ID" value="VDN17911.1"/>
    <property type="molecule type" value="Genomic_DNA"/>
</dbReference>
<feature type="region of interest" description="Disordered" evidence="1">
    <location>
        <begin position="141"/>
        <end position="169"/>
    </location>
</feature>
<evidence type="ECO:0000313" key="2">
    <source>
        <dbReference type="EMBL" id="VDN17911.1"/>
    </source>
</evidence>
<dbReference type="OrthoDB" id="21204at2759"/>
<feature type="region of interest" description="Disordered" evidence="1">
    <location>
        <begin position="209"/>
        <end position="228"/>
    </location>
</feature>
<evidence type="ECO:0000256" key="1">
    <source>
        <dbReference type="SAM" id="MobiDB-lite"/>
    </source>
</evidence>
<accession>A0A3P7MJ31</accession>
<evidence type="ECO:0000313" key="3">
    <source>
        <dbReference type="Proteomes" id="UP000281553"/>
    </source>
</evidence>